<protein>
    <submittedName>
        <fullName evidence="3">Uncharacterized protein</fullName>
    </submittedName>
</protein>
<dbReference type="Proteomes" id="UP000567795">
    <property type="component" value="Unassembled WGS sequence"/>
</dbReference>
<name>A0A852ZN11_9ACTN</name>
<sequence length="84" mass="8013">MVISLVLAFGGAAPAVAQPPAGAGAVVATHTVSTSADAAEDGDNDGGGGNAGLWGLLGLLGLLGLIPKRSRQSGTTTPGGQGYR</sequence>
<dbReference type="EMBL" id="JACBZD010000001">
    <property type="protein sequence ID" value="NYI03826.1"/>
    <property type="molecule type" value="Genomic_DNA"/>
</dbReference>
<keyword evidence="4" id="KW-1185">Reference proteome</keyword>
<evidence type="ECO:0000313" key="4">
    <source>
        <dbReference type="Proteomes" id="UP000567795"/>
    </source>
</evidence>
<keyword evidence="1" id="KW-0472">Membrane</keyword>
<evidence type="ECO:0000256" key="2">
    <source>
        <dbReference type="SAM" id="SignalP"/>
    </source>
</evidence>
<dbReference type="RefSeq" id="WP_179812821.1">
    <property type="nucleotide sequence ID" value="NZ_JACBZD010000001.1"/>
</dbReference>
<evidence type="ECO:0000313" key="3">
    <source>
        <dbReference type="EMBL" id="NYI03826.1"/>
    </source>
</evidence>
<dbReference type="AlphaFoldDB" id="A0A852ZN11"/>
<accession>A0A852ZN11</accession>
<comment type="caution">
    <text evidence="3">The sequence shown here is derived from an EMBL/GenBank/DDBJ whole genome shotgun (WGS) entry which is preliminary data.</text>
</comment>
<feature type="signal peptide" evidence="2">
    <location>
        <begin position="1"/>
        <end position="17"/>
    </location>
</feature>
<organism evidence="3 4">
    <name type="scientific">Allostreptomyces psammosilenae</name>
    <dbReference type="NCBI Taxonomy" id="1892865"/>
    <lineage>
        <taxon>Bacteria</taxon>
        <taxon>Bacillati</taxon>
        <taxon>Actinomycetota</taxon>
        <taxon>Actinomycetes</taxon>
        <taxon>Kitasatosporales</taxon>
        <taxon>Streptomycetaceae</taxon>
        <taxon>Allostreptomyces</taxon>
    </lineage>
</organism>
<proteinExistence type="predicted"/>
<keyword evidence="1" id="KW-0812">Transmembrane</keyword>
<feature type="transmembrane region" description="Helical" evidence="1">
    <location>
        <begin position="49"/>
        <end position="66"/>
    </location>
</feature>
<feature type="chain" id="PRO_5038360385" evidence="2">
    <location>
        <begin position="18"/>
        <end position="84"/>
    </location>
</feature>
<keyword evidence="2" id="KW-0732">Signal</keyword>
<keyword evidence="1" id="KW-1133">Transmembrane helix</keyword>
<evidence type="ECO:0000256" key="1">
    <source>
        <dbReference type="SAM" id="Phobius"/>
    </source>
</evidence>
<gene>
    <name evidence="3" type="ORF">FHU37_000769</name>
</gene>
<reference evidence="3 4" key="1">
    <citation type="submission" date="2020-07" db="EMBL/GenBank/DDBJ databases">
        <title>Sequencing the genomes of 1000 actinobacteria strains.</title>
        <authorList>
            <person name="Klenk H.-P."/>
        </authorList>
    </citation>
    <scope>NUCLEOTIDE SEQUENCE [LARGE SCALE GENOMIC DNA]</scope>
    <source>
        <strain evidence="3 4">DSM 42178</strain>
    </source>
</reference>